<dbReference type="SUPFAM" id="SSF56524">
    <property type="entry name" value="Oxidoreductase molybdopterin-binding domain"/>
    <property type="match status" value="1"/>
</dbReference>
<proteinExistence type="predicted"/>
<dbReference type="InterPro" id="IPR036374">
    <property type="entry name" value="OxRdtase_Mopterin-bd_sf"/>
</dbReference>
<keyword evidence="2" id="KW-0614">Plasmid</keyword>
<feature type="chain" id="PRO_5045859636" description="Oxidoreductase molybdopterin-binding domain-containing protein" evidence="1">
    <location>
        <begin position="21"/>
        <end position="154"/>
    </location>
</feature>
<protein>
    <recommendedName>
        <fullName evidence="4">Oxidoreductase molybdopterin-binding domain-containing protein</fullName>
    </recommendedName>
</protein>
<dbReference type="EMBL" id="CP136707">
    <property type="protein sequence ID" value="WOI35506.1"/>
    <property type="molecule type" value="Genomic_DNA"/>
</dbReference>
<evidence type="ECO:0000313" key="3">
    <source>
        <dbReference type="Proteomes" id="UP001302666"/>
    </source>
</evidence>
<sequence length="154" mass="17121">MLRLAFVSAITLLPLNTLYASETSFALTVGDTSYTVDQLESDFEQVTIHTVSTWTQDEVIQYSGPSLLEVADRSGLGNLTGLKLTSADEYAVTVPRYEAEKFNTIIAIRVDGKRIGFSEKGPARMVWPRSKYPDEIGAAQDGYWLWYLISITAD</sequence>
<dbReference type="RefSeq" id="WP_317387165.1">
    <property type="nucleotide sequence ID" value="NZ_CP136707.1"/>
</dbReference>
<feature type="signal peptide" evidence="1">
    <location>
        <begin position="1"/>
        <end position="20"/>
    </location>
</feature>
<dbReference type="Gene3D" id="3.90.420.10">
    <property type="entry name" value="Oxidoreductase, molybdopterin-binding domain"/>
    <property type="match status" value="1"/>
</dbReference>
<accession>A0ABZ0HNQ5</accession>
<keyword evidence="3" id="KW-1185">Reference proteome</keyword>
<evidence type="ECO:0008006" key="4">
    <source>
        <dbReference type="Google" id="ProtNLM"/>
    </source>
</evidence>
<gene>
    <name evidence="2" type="ORF">R1T40_21430</name>
</gene>
<keyword evidence="1" id="KW-0732">Signal</keyword>
<evidence type="ECO:0000256" key="1">
    <source>
        <dbReference type="SAM" id="SignalP"/>
    </source>
</evidence>
<geneLocation type="plasmid" evidence="2 3">
    <name>unnamed4</name>
</geneLocation>
<reference evidence="2 3" key="1">
    <citation type="submission" date="2023-10" db="EMBL/GenBank/DDBJ databases">
        <title>Eight complete genome sequences of bacteria isolated from laboratory stock of Giant Kelp gametophytes.</title>
        <authorList>
            <person name="Tolentino B."/>
            <person name="Nuzhdin S."/>
        </authorList>
    </citation>
    <scope>NUCLEOTIDE SEQUENCE [LARGE SCALE GENOMIC DNA]</scope>
    <source>
        <strain evidence="2 3">LC.270.F.C4</strain>
        <plasmid evidence="2 3">unnamed4</plasmid>
    </source>
</reference>
<organism evidence="2 3">
    <name type="scientific">Tritonibacter scottomollicae</name>
    <name type="common">Epibacterium scottomollicae</name>
    <dbReference type="NCBI Taxonomy" id="483013"/>
    <lineage>
        <taxon>Bacteria</taxon>
        <taxon>Pseudomonadati</taxon>
        <taxon>Pseudomonadota</taxon>
        <taxon>Alphaproteobacteria</taxon>
        <taxon>Rhodobacterales</taxon>
        <taxon>Paracoccaceae</taxon>
        <taxon>Tritonibacter</taxon>
    </lineage>
</organism>
<name>A0ABZ0HNQ5_TRISK</name>
<evidence type="ECO:0000313" key="2">
    <source>
        <dbReference type="EMBL" id="WOI35506.1"/>
    </source>
</evidence>
<dbReference type="Proteomes" id="UP001302666">
    <property type="component" value="Plasmid unnamed4"/>
</dbReference>